<reference evidence="1" key="1">
    <citation type="submission" date="2022-06" db="EMBL/GenBank/DDBJ databases">
        <title>Sequencing the genomes of 1000 actinobacteria strains.</title>
        <authorList>
            <person name="Klenk H.-P."/>
        </authorList>
    </citation>
    <scope>NUCLEOTIDE SEQUENCE</scope>
    <source>
        <strain evidence="1">DSM 46694</strain>
    </source>
</reference>
<evidence type="ECO:0000313" key="2">
    <source>
        <dbReference type="Proteomes" id="UP001139648"/>
    </source>
</evidence>
<sequence length="94" mass="10092">MEPHHGTWHGKAEVPAGPDGKRIYLRLGGFATHTELSAFYEKAGCLLDLPDPGPAGHQARMEILAMIKAAHRKNAPLTMRSCSASSGPGNRCSR</sequence>
<comment type="caution">
    <text evidence="1">The sequence shown here is derived from an EMBL/GenBank/DDBJ whole genome shotgun (WGS) entry which is preliminary data.</text>
</comment>
<dbReference type="EMBL" id="JAMZEB010000002">
    <property type="protein sequence ID" value="MCP2358527.1"/>
    <property type="molecule type" value="Genomic_DNA"/>
</dbReference>
<accession>A0A9X2GIV9</accession>
<protein>
    <submittedName>
        <fullName evidence="1">Uncharacterized protein</fullName>
    </submittedName>
</protein>
<keyword evidence="2" id="KW-1185">Reference proteome</keyword>
<name>A0A9X2GIV9_9ACTN</name>
<organism evidence="1 2">
    <name type="scientific">Nonomuraea thailandensis</name>
    <dbReference type="NCBI Taxonomy" id="1188745"/>
    <lineage>
        <taxon>Bacteria</taxon>
        <taxon>Bacillati</taxon>
        <taxon>Actinomycetota</taxon>
        <taxon>Actinomycetes</taxon>
        <taxon>Streptosporangiales</taxon>
        <taxon>Streptosporangiaceae</taxon>
        <taxon>Nonomuraea</taxon>
    </lineage>
</organism>
<dbReference type="AlphaFoldDB" id="A0A9X2GIV9"/>
<dbReference type="Proteomes" id="UP001139648">
    <property type="component" value="Unassembled WGS sequence"/>
</dbReference>
<evidence type="ECO:0000313" key="1">
    <source>
        <dbReference type="EMBL" id="MCP2358527.1"/>
    </source>
</evidence>
<dbReference type="RefSeq" id="WP_253745721.1">
    <property type="nucleotide sequence ID" value="NZ_BAABKA010000007.1"/>
</dbReference>
<proteinExistence type="predicted"/>
<gene>
    <name evidence="1" type="ORF">HD597_005547</name>
</gene>